<gene>
    <name evidence="8" type="ORF">K461DRAFT_282163</name>
</gene>
<dbReference type="InterPro" id="IPR008011">
    <property type="entry name" value="Complex1_LYR_dom"/>
</dbReference>
<sequence length="97" mass="11537">MRPLLARFYATIARPSKLRPTLSLEHFVQRQRAIALYRDISRALKKIPPSPTRSEMHHFARTEFEQHRAVTDISHIRYLISTGRTQFDSMKRYVEQI</sequence>
<evidence type="ECO:0000313" key="8">
    <source>
        <dbReference type="EMBL" id="KAF2148689.1"/>
    </source>
</evidence>
<comment type="function">
    <text evidence="6">Involved in efficient integration of the N-module into mitochondrial respiratory chain complex I.</text>
</comment>
<dbReference type="InterPro" id="IPR045293">
    <property type="entry name" value="Complex1_LYR_LYRM2"/>
</dbReference>
<protein>
    <recommendedName>
        <fullName evidence="5">LYR motif-containing protein 2</fullName>
    </recommendedName>
</protein>
<evidence type="ECO:0000259" key="7">
    <source>
        <dbReference type="Pfam" id="PF05347"/>
    </source>
</evidence>
<dbReference type="AlphaFoldDB" id="A0A9P4ITZ5"/>
<keyword evidence="4" id="KW-0496">Mitochondrion</keyword>
<evidence type="ECO:0000256" key="4">
    <source>
        <dbReference type="ARBA" id="ARBA00023128"/>
    </source>
</evidence>
<name>A0A9P4ITZ5_9PEZI</name>
<keyword evidence="3" id="KW-0809">Transit peptide</keyword>
<dbReference type="PANTHER" id="PTHR13675">
    <property type="entry name" value="LYR MOTIF-CONTAINING PROTEIN 2"/>
    <property type="match status" value="1"/>
</dbReference>
<reference evidence="8" key="1">
    <citation type="journal article" date="2020" name="Stud. Mycol.">
        <title>101 Dothideomycetes genomes: a test case for predicting lifestyles and emergence of pathogens.</title>
        <authorList>
            <person name="Haridas S."/>
            <person name="Albert R."/>
            <person name="Binder M."/>
            <person name="Bloem J."/>
            <person name="Labutti K."/>
            <person name="Salamov A."/>
            <person name="Andreopoulos B."/>
            <person name="Baker S."/>
            <person name="Barry K."/>
            <person name="Bills G."/>
            <person name="Bluhm B."/>
            <person name="Cannon C."/>
            <person name="Castanera R."/>
            <person name="Culley D."/>
            <person name="Daum C."/>
            <person name="Ezra D."/>
            <person name="Gonzalez J."/>
            <person name="Henrissat B."/>
            <person name="Kuo A."/>
            <person name="Liang C."/>
            <person name="Lipzen A."/>
            <person name="Lutzoni F."/>
            <person name="Magnuson J."/>
            <person name="Mondo S."/>
            <person name="Nolan M."/>
            <person name="Ohm R."/>
            <person name="Pangilinan J."/>
            <person name="Park H.-J."/>
            <person name="Ramirez L."/>
            <person name="Alfaro M."/>
            <person name="Sun H."/>
            <person name="Tritt A."/>
            <person name="Yoshinaga Y."/>
            <person name="Zwiers L.-H."/>
            <person name="Turgeon B."/>
            <person name="Goodwin S."/>
            <person name="Spatafora J."/>
            <person name="Crous P."/>
            <person name="Grigoriev I."/>
        </authorList>
    </citation>
    <scope>NUCLEOTIDE SEQUENCE</scope>
    <source>
        <strain evidence="8">CBS 260.36</strain>
    </source>
</reference>
<evidence type="ECO:0000256" key="3">
    <source>
        <dbReference type="ARBA" id="ARBA00022946"/>
    </source>
</evidence>
<evidence type="ECO:0000256" key="6">
    <source>
        <dbReference type="ARBA" id="ARBA00044735"/>
    </source>
</evidence>
<evidence type="ECO:0000256" key="2">
    <source>
        <dbReference type="ARBA" id="ARBA00009508"/>
    </source>
</evidence>
<organism evidence="8 9">
    <name type="scientific">Myriangium duriaei CBS 260.36</name>
    <dbReference type="NCBI Taxonomy" id="1168546"/>
    <lineage>
        <taxon>Eukaryota</taxon>
        <taxon>Fungi</taxon>
        <taxon>Dikarya</taxon>
        <taxon>Ascomycota</taxon>
        <taxon>Pezizomycotina</taxon>
        <taxon>Dothideomycetes</taxon>
        <taxon>Dothideomycetidae</taxon>
        <taxon>Myriangiales</taxon>
        <taxon>Myriangiaceae</taxon>
        <taxon>Myriangium</taxon>
    </lineage>
</organism>
<dbReference type="EMBL" id="ML996092">
    <property type="protein sequence ID" value="KAF2148689.1"/>
    <property type="molecule type" value="Genomic_DNA"/>
</dbReference>
<dbReference type="Pfam" id="PF05347">
    <property type="entry name" value="Complex1_LYR"/>
    <property type="match status" value="1"/>
</dbReference>
<accession>A0A9P4ITZ5</accession>
<keyword evidence="9" id="KW-1185">Reference proteome</keyword>
<dbReference type="Proteomes" id="UP000799439">
    <property type="component" value="Unassembled WGS sequence"/>
</dbReference>
<comment type="similarity">
    <text evidence="2">Belongs to the complex I LYR family.</text>
</comment>
<proteinExistence type="inferred from homology"/>
<dbReference type="CDD" id="cd20262">
    <property type="entry name" value="Complex1_LYR_LYRM2"/>
    <property type="match status" value="1"/>
</dbReference>
<feature type="domain" description="Complex 1 LYR protein" evidence="7">
    <location>
        <begin position="31"/>
        <end position="88"/>
    </location>
</feature>
<dbReference type="GO" id="GO:0005739">
    <property type="term" value="C:mitochondrion"/>
    <property type="evidence" value="ECO:0007669"/>
    <property type="project" value="UniProtKB-SubCell"/>
</dbReference>
<dbReference type="OrthoDB" id="74240at2759"/>
<evidence type="ECO:0000313" key="9">
    <source>
        <dbReference type="Proteomes" id="UP000799439"/>
    </source>
</evidence>
<evidence type="ECO:0000256" key="5">
    <source>
        <dbReference type="ARBA" id="ARBA00026235"/>
    </source>
</evidence>
<comment type="subcellular location">
    <subcellularLocation>
        <location evidence="1">Mitochondrion</location>
    </subcellularLocation>
</comment>
<evidence type="ECO:0000256" key="1">
    <source>
        <dbReference type="ARBA" id="ARBA00004173"/>
    </source>
</evidence>
<comment type="caution">
    <text evidence="8">The sequence shown here is derived from an EMBL/GenBank/DDBJ whole genome shotgun (WGS) entry which is preliminary data.</text>
</comment>
<dbReference type="PANTHER" id="PTHR13675:SF0">
    <property type="entry name" value="LYR MOTIF-CONTAINING PROTEIN 2"/>
    <property type="match status" value="1"/>
</dbReference>